<keyword evidence="3" id="KW-1185">Reference proteome</keyword>
<evidence type="ECO:0000313" key="2">
    <source>
        <dbReference type="EMBL" id="KAF5892293.1"/>
    </source>
</evidence>
<evidence type="ECO:0000313" key="3">
    <source>
        <dbReference type="Proteomes" id="UP000727407"/>
    </source>
</evidence>
<accession>A0A8J4X482</accession>
<comment type="caution">
    <text evidence="2">The sequence shown here is derived from an EMBL/GenBank/DDBJ whole genome shotgun (WGS) entry which is preliminary data.</text>
</comment>
<dbReference type="EMBL" id="QNUK01000512">
    <property type="protein sequence ID" value="KAF5892293.1"/>
    <property type="molecule type" value="Genomic_DNA"/>
</dbReference>
<dbReference type="AlphaFoldDB" id="A0A8J4X482"/>
<feature type="compositionally biased region" description="Basic and acidic residues" evidence="1">
    <location>
        <begin position="102"/>
        <end position="112"/>
    </location>
</feature>
<reference evidence="2" key="1">
    <citation type="submission" date="2020-07" db="EMBL/GenBank/DDBJ databases">
        <title>Clarias magur genome sequencing, assembly and annotation.</title>
        <authorList>
            <person name="Kushwaha B."/>
            <person name="Kumar R."/>
            <person name="Das P."/>
            <person name="Joshi C.G."/>
            <person name="Kumar D."/>
            <person name="Nagpure N.S."/>
            <person name="Pandey M."/>
            <person name="Agarwal S."/>
            <person name="Srivastava S."/>
            <person name="Singh M."/>
            <person name="Sahoo L."/>
            <person name="Jayasankar P."/>
            <person name="Meher P.K."/>
            <person name="Koringa P.G."/>
            <person name="Iquebal M.A."/>
            <person name="Das S.P."/>
            <person name="Bit A."/>
            <person name="Patnaik S."/>
            <person name="Patel N."/>
            <person name="Shah T.M."/>
            <person name="Hinsu A."/>
            <person name="Jena J.K."/>
        </authorList>
    </citation>
    <scope>NUCLEOTIDE SEQUENCE</scope>
    <source>
        <strain evidence="2">CIFAMagur01</strain>
        <tissue evidence="2">Testis</tissue>
    </source>
</reference>
<feature type="region of interest" description="Disordered" evidence="1">
    <location>
        <begin position="91"/>
        <end position="112"/>
    </location>
</feature>
<evidence type="ECO:0000256" key="1">
    <source>
        <dbReference type="SAM" id="MobiDB-lite"/>
    </source>
</evidence>
<feature type="region of interest" description="Disordered" evidence="1">
    <location>
        <begin position="26"/>
        <end position="48"/>
    </location>
</feature>
<sequence length="112" mass="12380">MAEWTSSLELHESDQAAEFVGAELETLSSRESPSAASGESRRSLSSRGWSDEWLKLRCFILPVLVASDDYLSGVWGFMTITEPHGLHIADKWSGDTRSPPVHKSEILGGFKE</sequence>
<proteinExistence type="predicted"/>
<feature type="compositionally biased region" description="Low complexity" evidence="1">
    <location>
        <begin position="34"/>
        <end position="48"/>
    </location>
</feature>
<organism evidence="2 3">
    <name type="scientific">Clarias magur</name>
    <name type="common">Asian catfish</name>
    <name type="synonym">Macropteronotus magur</name>
    <dbReference type="NCBI Taxonomy" id="1594786"/>
    <lineage>
        <taxon>Eukaryota</taxon>
        <taxon>Metazoa</taxon>
        <taxon>Chordata</taxon>
        <taxon>Craniata</taxon>
        <taxon>Vertebrata</taxon>
        <taxon>Euteleostomi</taxon>
        <taxon>Actinopterygii</taxon>
        <taxon>Neopterygii</taxon>
        <taxon>Teleostei</taxon>
        <taxon>Ostariophysi</taxon>
        <taxon>Siluriformes</taxon>
        <taxon>Clariidae</taxon>
        <taxon>Clarias</taxon>
    </lineage>
</organism>
<name>A0A8J4X482_CLAMG</name>
<gene>
    <name evidence="2" type="ORF">DAT39_018009</name>
</gene>
<dbReference type="Proteomes" id="UP000727407">
    <property type="component" value="Unassembled WGS sequence"/>
</dbReference>
<protein>
    <submittedName>
        <fullName evidence="2">Protein DsrB</fullName>
    </submittedName>
</protein>